<dbReference type="InterPro" id="IPR050127">
    <property type="entry name" value="Serine_Proteases_S1"/>
</dbReference>
<dbReference type="CDD" id="cd00190">
    <property type="entry name" value="Tryp_SPc"/>
    <property type="match status" value="1"/>
</dbReference>
<keyword evidence="1" id="KW-0645">Protease</keyword>
<evidence type="ECO:0000256" key="3">
    <source>
        <dbReference type="ARBA" id="ARBA00022825"/>
    </source>
</evidence>
<dbReference type="InterPro" id="IPR001314">
    <property type="entry name" value="Peptidase_S1A"/>
</dbReference>
<dbReference type="GeneTree" id="ENSGT01050000244971"/>
<dbReference type="GO" id="GO:0004252">
    <property type="term" value="F:serine-type endopeptidase activity"/>
    <property type="evidence" value="ECO:0007669"/>
    <property type="project" value="UniProtKB-EC"/>
</dbReference>
<feature type="domain" description="Peptidase S1" evidence="7">
    <location>
        <begin position="18"/>
        <end position="271"/>
    </location>
</feature>
<evidence type="ECO:0000256" key="1">
    <source>
        <dbReference type="ARBA" id="ARBA00022670"/>
    </source>
</evidence>
<accession>A0A3B3S535</accession>
<dbReference type="Pfam" id="PF00089">
    <property type="entry name" value="Trypsin"/>
    <property type="match status" value="1"/>
</dbReference>
<dbReference type="SUPFAM" id="SSF50494">
    <property type="entry name" value="Trypsin-like serine proteases"/>
    <property type="match status" value="1"/>
</dbReference>
<evidence type="ECO:0000256" key="6">
    <source>
        <dbReference type="ARBA" id="ARBA00038868"/>
    </source>
</evidence>
<dbReference type="PROSITE" id="PS00134">
    <property type="entry name" value="TRYPSIN_HIS"/>
    <property type="match status" value="1"/>
</dbReference>
<dbReference type="GO" id="GO:0005615">
    <property type="term" value="C:extracellular space"/>
    <property type="evidence" value="ECO:0007669"/>
    <property type="project" value="TreeGrafter"/>
</dbReference>
<sequence>MQYTVSILSSSETYKQRIIGGQVVVPHSIKYQASIQYGKQHYCGGTIIQPQWVLSAAHCWRPSFLIKVVLGEHNLYVAEGFEQEFNVSKIFIHNNYNYKTFNNDIMLIKLSQPARMNANIGLATLPGANTPPLSRGATCKVSGWGVTHVNSYYLSAELQAVNIEFIPDCLNYYNTSVSENMLCAGSRSGGKDSCQVMTCGCEYTSPSLASSWQTEKCSIYCTLESKAVFLNPVLRDPQPVHIFAPSQLLTRIPQKRGLSVGPKEPDWETLV</sequence>
<evidence type="ECO:0000313" key="8">
    <source>
        <dbReference type="Ensembl" id="ENSPKIP00000025618.1"/>
    </source>
</evidence>
<dbReference type="SMART" id="SM00020">
    <property type="entry name" value="Tryp_SPc"/>
    <property type="match status" value="1"/>
</dbReference>
<dbReference type="PANTHER" id="PTHR24264">
    <property type="entry name" value="TRYPSIN-RELATED"/>
    <property type="match status" value="1"/>
</dbReference>
<keyword evidence="9" id="KW-1185">Reference proteome</keyword>
<dbReference type="AlphaFoldDB" id="A0A3B3S535"/>
<keyword evidence="2" id="KW-0378">Hydrolase</keyword>
<proteinExistence type="predicted"/>
<keyword evidence="4" id="KW-1015">Disulfide bond</keyword>
<evidence type="ECO:0000313" key="9">
    <source>
        <dbReference type="Proteomes" id="UP000261540"/>
    </source>
</evidence>
<reference evidence="8" key="1">
    <citation type="submission" date="2025-08" db="UniProtKB">
        <authorList>
            <consortium name="Ensembl"/>
        </authorList>
    </citation>
    <scope>IDENTIFICATION</scope>
</reference>
<keyword evidence="3" id="KW-0720">Serine protease</keyword>
<dbReference type="InterPro" id="IPR001254">
    <property type="entry name" value="Trypsin_dom"/>
</dbReference>
<dbReference type="PANTHER" id="PTHR24264:SF58">
    <property type="entry name" value="SI:DKEY-33M11.8-RELATED"/>
    <property type="match status" value="1"/>
</dbReference>
<dbReference type="InterPro" id="IPR018114">
    <property type="entry name" value="TRYPSIN_HIS"/>
</dbReference>
<organism evidence="8 9">
    <name type="scientific">Paramormyrops kingsleyae</name>
    <dbReference type="NCBI Taxonomy" id="1676925"/>
    <lineage>
        <taxon>Eukaryota</taxon>
        <taxon>Metazoa</taxon>
        <taxon>Chordata</taxon>
        <taxon>Craniata</taxon>
        <taxon>Vertebrata</taxon>
        <taxon>Euteleostomi</taxon>
        <taxon>Actinopterygii</taxon>
        <taxon>Neopterygii</taxon>
        <taxon>Teleostei</taxon>
        <taxon>Osteoglossocephala</taxon>
        <taxon>Osteoglossomorpha</taxon>
        <taxon>Osteoglossiformes</taxon>
        <taxon>Mormyridae</taxon>
        <taxon>Paramormyrops</taxon>
    </lineage>
</organism>
<dbReference type="PRINTS" id="PR00722">
    <property type="entry name" value="CHYMOTRYPSIN"/>
</dbReference>
<dbReference type="EC" id="3.4.21.4" evidence="6"/>
<dbReference type="InterPro" id="IPR009003">
    <property type="entry name" value="Peptidase_S1_PA"/>
</dbReference>
<dbReference type="FunFam" id="2.40.10.10:FF:000166">
    <property type="entry name" value="Trypsin"/>
    <property type="match status" value="1"/>
</dbReference>
<dbReference type="STRING" id="1676925.ENSPKIP00000025618"/>
<dbReference type="Gene3D" id="2.40.10.10">
    <property type="entry name" value="Trypsin-like serine proteases"/>
    <property type="match status" value="1"/>
</dbReference>
<evidence type="ECO:0000259" key="7">
    <source>
        <dbReference type="PROSITE" id="PS50240"/>
    </source>
</evidence>
<evidence type="ECO:0000256" key="5">
    <source>
        <dbReference type="ARBA" id="ARBA00036320"/>
    </source>
</evidence>
<comment type="catalytic activity">
    <reaction evidence="5">
        <text>Preferential cleavage: Arg-|-Xaa, Lys-|-Xaa.</text>
        <dbReference type="EC" id="3.4.21.4"/>
    </reaction>
</comment>
<reference evidence="8" key="2">
    <citation type="submission" date="2025-09" db="UniProtKB">
        <authorList>
            <consortium name="Ensembl"/>
        </authorList>
    </citation>
    <scope>IDENTIFICATION</scope>
</reference>
<dbReference type="GO" id="GO:0006508">
    <property type="term" value="P:proteolysis"/>
    <property type="evidence" value="ECO:0007669"/>
    <property type="project" value="UniProtKB-KW"/>
</dbReference>
<dbReference type="Proteomes" id="UP000261540">
    <property type="component" value="Unplaced"/>
</dbReference>
<dbReference type="InterPro" id="IPR043504">
    <property type="entry name" value="Peptidase_S1_PA_chymotrypsin"/>
</dbReference>
<protein>
    <recommendedName>
        <fullName evidence="6">trypsin</fullName>
        <ecNumber evidence="6">3.4.21.4</ecNumber>
    </recommendedName>
</protein>
<name>A0A3B3S535_9TELE</name>
<evidence type="ECO:0000256" key="4">
    <source>
        <dbReference type="ARBA" id="ARBA00023157"/>
    </source>
</evidence>
<dbReference type="PROSITE" id="PS50240">
    <property type="entry name" value="TRYPSIN_DOM"/>
    <property type="match status" value="1"/>
</dbReference>
<dbReference type="Ensembl" id="ENSPKIT00000006355.1">
    <property type="protein sequence ID" value="ENSPKIP00000025618.1"/>
    <property type="gene ID" value="ENSPKIG00000008418.1"/>
</dbReference>
<evidence type="ECO:0000256" key="2">
    <source>
        <dbReference type="ARBA" id="ARBA00022801"/>
    </source>
</evidence>